<evidence type="ECO:0000313" key="3">
    <source>
        <dbReference type="Proteomes" id="UP000837857"/>
    </source>
</evidence>
<feature type="non-terminal residue" evidence="2">
    <location>
        <position position="1"/>
    </location>
</feature>
<feature type="compositionally biased region" description="Basic and acidic residues" evidence="1">
    <location>
        <begin position="88"/>
        <end position="100"/>
    </location>
</feature>
<dbReference type="EMBL" id="OW152839">
    <property type="protein sequence ID" value="CAH2060413.1"/>
    <property type="molecule type" value="Genomic_DNA"/>
</dbReference>
<protein>
    <submittedName>
        <fullName evidence="2">Uncharacterized protein</fullName>
    </submittedName>
</protein>
<feature type="region of interest" description="Disordered" evidence="1">
    <location>
        <begin position="58"/>
        <end position="100"/>
    </location>
</feature>
<name>A0ABN8INP0_9NEOP</name>
<evidence type="ECO:0000256" key="1">
    <source>
        <dbReference type="SAM" id="MobiDB-lite"/>
    </source>
</evidence>
<evidence type="ECO:0000313" key="2">
    <source>
        <dbReference type="EMBL" id="CAH2060413.1"/>
    </source>
</evidence>
<gene>
    <name evidence="2" type="ORF">IPOD504_LOCUS11047</name>
</gene>
<proteinExistence type="predicted"/>
<keyword evidence="3" id="KW-1185">Reference proteome</keyword>
<feature type="compositionally biased region" description="Basic and acidic residues" evidence="1">
    <location>
        <begin position="58"/>
        <end position="75"/>
    </location>
</feature>
<organism evidence="2 3">
    <name type="scientific">Iphiclides podalirius</name>
    <name type="common">scarce swallowtail</name>
    <dbReference type="NCBI Taxonomy" id="110791"/>
    <lineage>
        <taxon>Eukaryota</taxon>
        <taxon>Metazoa</taxon>
        <taxon>Ecdysozoa</taxon>
        <taxon>Arthropoda</taxon>
        <taxon>Hexapoda</taxon>
        <taxon>Insecta</taxon>
        <taxon>Pterygota</taxon>
        <taxon>Neoptera</taxon>
        <taxon>Endopterygota</taxon>
        <taxon>Lepidoptera</taxon>
        <taxon>Glossata</taxon>
        <taxon>Ditrysia</taxon>
        <taxon>Papilionoidea</taxon>
        <taxon>Papilionidae</taxon>
        <taxon>Papilioninae</taxon>
        <taxon>Iphiclides</taxon>
    </lineage>
</organism>
<reference evidence="2" key="1">
    <citation type="submission" date="2022-03" db="EMBL/GenBank/DDBJ databases">
        <authorList>
            <person name="Martin H S."/>
        </authorList>
    </citation>
    <scope>NUCLEOTIDE SEQUENCE</scope>
</reference>
<sequence length="100" mass="11076">MYRCNVSGRHIRGSREHLTTFSTEDVNVPYPSRSTVSSVRQQQQGGGDSLAVIASASAEREGIREPAYRQQRQDGGDSLAAVPSASAMREEIHEPQYRQQ</sequence>
<accession>A0ABN8INP0</accession>
<dbReference type="Proteomes" id="UP000837857">
    <property type="component" value="Chromosome 27"/>
</dbReference>